<dbReference type="OrthoDB" id="7856479at2759"/>
<name>A0A0J9RBJ4_DROSI</name>
<dbReference type="EMBL" id="CM002911">
    <property type="protein sequence ID" value="KMY93048.1"/>
    <property type="molecule type" value="Genomic_DNA"/>
</dbReference>
<evidence type="ECO:0000313" key="3">
    <source>
        <dbReference type="EMBL" id="KMY93049.1"/>
    </source>
</evidence>
<dbReference type="Proteomes" id="UP000035880">
    <property type="component" value="Chromosome 2R"/>
</dbReference>
<feature type="transmembrane region" description="Helical" evidence="1">
    <location>
        <begin position="16"/>
        <end position="33"/>
    </location>
</feature>
<dbReference type="EMBL" id="CM002911">
    <property type="protein sequence ID" value="KMY93049.1"/>
    <property type="molecule type" value="Genomic_DNA"/>
</dbReference>
<feature type="transmembrane region" description="Helical" evidence="1">
    <location>
        <begin position="68"/>
        <end position="88"/>
    </location>
</feature>
<keyword evidence="1" id="KW-0472">Membrane</keyword>
<proteinExistence type="predicted"/>
<keyword evidence="1" id="KW-1133">Transmembrane helix</keyword>
<dbReference type="Bgee" id="FBgn0269404">
    <property type="expression patterns" value="Expressed in male reproductive system and 2 other cell types or tissues"/>
</dbReference>
<organism evidence="3">
    <name type="scientific">Drosophila simulans</name>
    <name type="common">Fruit fly</name>
    <dbReference type="NCBI Taxonomy" id="7240"/>
    <lineage>
        <taxon>Eukaryota</taxon>
        <taxon>Metazoa</taxon>
        <taxon>Ecdysozoa</taxon>
        <taxon>Arthropoda</taxon>
        <taxon>Hexapoda</taxon>
        <taxon>Insecta</taxon>
        <taxon>Pterygota</taxon>
        <taxon>Neoptera</taxon>
        <taxon>Endopterygota</taxon>
        <taxon>Diptera</taxon>
        <taxon>Brachycera</taxon>
        <taxon>Muscomorpha</taxon>
        <taxon>Ephydroidea</taxon>
        <taxon>Drosophilidae</taxon>
        <taxon>Drosophila</taxon>
        <taxon>Sophophora</taxon>
    </lineage>
</organism>
<reference evidence="3" key="2">
    <citation type="submission" date="2014-06" db="EMBL/GenBank/DDBJ databases">
        <authorList>
            <person name="Hu T."/>
            <person name="Eisen M.B."/>
            <person name="Thornton K.R."/>
            <person name="Andolfatto P."/>
        </authorList>
    </citation>
    <scope>NUCLEOTIDE SEQUENCE</scope>
    <source>
        <strain evidence="3">W501</strain>
    </source>
</reference>
<keyword evidence="1" id="KW-0812">Transmembrane</keyword>
<accession>A0A0J9RBJ4</accession>
<dbReference type="AlphaFoldDB" id="A0A0J9RBJ4"/>
<dbReference type="KEGG" id="dsi:Dsimw501_GD28114"/>
<protein>
    <submittedName>
        <fullName evidence="2">Uncharacterized protein, isoform A</fullName>
    </submittedName>
    <submittedName>
        <fullName evidence="3">Uncharacterized protein, isoform C</fullName>
    </submittedName>
</protein>
<sequence>MVKTCCFCIKLRKACIIIAIVDLIINLVVLNLAGQEFIAHIEQAVAICHCIGCTFLLGGALIRSTVLLMFFLITSLTNCMILLVYCIYMLIKEERYREIIVPGSAIYICFGIYFWIVVYSYYVEVRDPEDVLEV</sequence>
<reference evidence="3" key="3">
    <citation type="submission" date="2015-04" db="EMBL/GenBank/DDBJ databases">
        <authorList>
            <consortium name="FlyBase"/>
        </authorList>
    </citation>
    <scope>NUCLEOTIDE SEQUENCE</scope>
    <source>
        <strain evidence="3">W501</strain>
    </source>
</reference>
<evidence type="ECO:0000313" key="2">
    <source>
        <dbReference type="EMBL" id="KMY93048.1"/>
    </source>
</evidence>
<feature type="transmembrane region" description="Helical" evidence="1">
    <location>
        <begin position="100"/>
        <end position="122"/>
    </location>
</feature>
<feature type="transmembrane region" description="Helical" evidence="1">
    <location>
        <begin position="45"/>
        <end position="62"/>
    </location>
</feature>
<reference evidence="3" key="1">
    <citation type="journal article" date="2013" name="Genome Res.">
        <title>A second-generation assembly of the Drosophila simulans genome provides new insights into patterns of lineage-specific divergence.</title>
        <authorList>
            <person name="Hu T.T."/>
            <person name="Eisen M.B."/>
            <person name="Thornton K.R."/>
            <person name="Andolfatto P."/>
        </authorList>
    </citation>
    <scope>NUCLEOTIDE SEQUENCE [LARGE SCALE GENOMIC DNA]</scope>
    <source>
        <strain evidence="3">W501</strain>
    </source>
</reference>
<evidence type="ECO:0000256" key="1">
    <source>
        <dbReference type="SAM" id="Phobius"/>
    </source>
</evidence>
<gene>
    <name evidence="3" type="primary">Dsim\GD28114</name>
    <name evidence="3" type="ORF">Dsimw501_GD28114</name>
</gene>